<dbReference type="Proteomes" id="UP000298416">
    <property type="component" value="Unassembled WGS sequence"/>
</dbReference>
<feature type="compositionally biased region" description="Low complexity" evidence="11">
    <location>
        <begin position="628"/>
        <end position="637"/>
    </location>
</feature>
<evidence type="ECO:0000256" key="1">
    <source>
        <dbReference type="ARBA" id="ARBA00010886"/>
    </source>
</evidence>
<dbReference type="EMBL" id="PNBA02000002">
    <property type="protein sequence ID" value="KAG6432755.1"/>
    <property type="molecule type" value="Genomic_DNA"/>
</dbReference>
<evidence type="ECO:0000313" key="14">
    <source>
        <dbReference type="Proteomes" id="UP000298416"/>
    </source>
</evidence>
<feature type="region of interest" description="Disordered" evidence="11">
    <location>
        <begin position="904"/>
        <end position="987"/>
    </location>
</feature>
<feature type="compositionally biased region" description="Basic and acidic residues" evidence="11">
    <location>
        <begin position="408"/>
        <end position="429"/>
    </location>
</feature>
<keyword evidence="7 10" id="KW-0067">ATP-binding</keyword>
<feature type="compositionally biased region" description="Basic and acidic residues" evidence="11">
    <location>
        <begin position="492"/>
        <end position="502"/>
    </location>
</feature>
<dbReference type="Pfam" id="PF00069">
    <property type="entry name" value="Pkinase"/>
    <property type="match status" value="1"/>
</dbReference>
<dbReference type="PANTHER" id="PTHR43671">
    <property type="entry name" value="SERINE/THREONINE-PROTEIN KINASE NEK"/>
    <property type="match status" value="1"/>
</dbReference>
<feature type="binding site" evidence="10">
    <location>
        <position position="84"/>
    </location>
    <ligand>
        <name>ATP</name>
        <dbReference type="ChEBI" id="CHEBI:30616"/>
    </ligand>
</feature>
<evidence type="ECO:0000256" key="9">
    <source>
        <dbReference type="ARBA" id="ARBA00048679"/>
    </source>
</evidence>
<dbReference type="OrthoDB" id="248923at2759"/>
<dbReference type="FunFam" id="3.30.200.20:FF:000108">
    <property type="entry name" value="Serine/threonine-protein kinase Nek2"/>
    <property type="match status" value="1"/>
</dbReference>
<feature type="compositionally biased region" description="Polar residues" evidence="11">
    <location>
        <begin position="707"/>
        <end position="721"/>
    </location>
</feature>
<feature type="compositionally biased region" description="Low complexity" evidence="11">
    <location>
        <begin position="910"/>
        <end position="926"/>
    </location>
</feature>
<reference evidence="13" key="2">
    <citation type="submission" date="2020-08" db="EMBL/GenBank/DDBJ databases">
        <title>Plant Genome Project.</title>
        <authorList>
            <person name="Zhang R.-G."/>
        </authorList>
    </citation>
    <scope>NUCLEOTIDE SEQUENCE</scope>
    <source>
        <strain evidence="13">Huo1</strain>
        <tissue evidence="13">Leaf</tissue>
    </source>
</reference>
<keyword evidence="14" id="KW-1185">Reference proteome</keyword>
<sequence>MGRQKRQKIQKLDCSCVFGFDDSVRFCKCAFWSISVEIRNLVRGVWDMESKMDQYELMEQIGRGAFGAAILVNHKFERKKYVLKKIRLARQTERCRRSAHQEMALIARIQHPYIVEYKEAWVEKGCYVCIVTGYCEGGDMAELMKKSNGQYFPEEKLLKWFAQLLLAVEYLHSNYVLHRDLKCSNIFLTKDQGVRLGDFGLAKTLKADDLASSVVGTPNYMCPELLADIPYGFKSDIWSLGCCMYEMAAHRPAFKAFDMAGLISKINRSSIGPLPPCYSPSLKMLIKSMLRKNPEHRSSASELLNHPYLQPYVDQYRPSYKPIAAITLEKPPPTGRVGRRNMAESQGSSSSCSDRDSLVSSEKNIVNHGHKYPDMETASVDEDVDCRSLSKAEEEEGPQIMDSLPVNTKEHDVGKPLHEEQRNSNETKQPKTIRNIMVSLKEGKSRENNSPLRSHHSKPSSGSNLRTVIEASPRVAKQPNLVNCVPKGNAEAPERTNADSNKRVQGTPSLKHQLPVVETPPKTKARREGIPPSGLIKPVAEEGFSTRTRQKTPPTLSRRPSFPARIRQAQRDIPNCINDNRKTGPNDVQDPEIMKSVPNGCASHNYRENTQNSKRSLSAGSRRMQTESSNSASSSVSIQGFEVSDDAMNPFISSSEEFLHSPEQATIYEIIDSPFPQKRTGNCFGDHLEANCQTRIQQAVEVEINESRPSCSTHSSSQSEGGENLSPGCRGSDYASKVYSSGKLQELSDDKLMNVKNADKPMNVNNARDERTSSTANMEVSFCITEDIPLGGEDATTISRPDPVTKLDLTSPSSIDDKVMIKKLVSSADPSILLNQKSSFPDRGLLEQNAVNEMPVLAITPPSPNKVTRVISHSNIQAVIELPVAQNTERDLDAGKTIDVARDEVVLKDSPSSSTPQPSTASETPTLESTCSQNATPTSNLFENPVTKEVDVTATTDKDPVAATSDPSESGPAKTNPPPAREEASPPVKEALDVNSFRQRAEALEGLLELSADLLQQKRLEELTVVLKPFGREKVSPRDTAIWLARSLKGMMLEEGGRNL</sequence>
<evidence type="ECO:0000259" key="12">
    <source>
        <dbReference type="PROSITE" id="PS50011"/>
    </source>
</evidence>
<dbReference type="GO" id="GO:0005524">
    <property type="term" value="F:ATP binding"/>
    <property type="evidence" value="ECO:0007669"/>
    <property type="project" value="UniProtKB-UniRule"/>
</dbReference>
<dbReference type="GO" id="GO:0004674">
    <property type="term" value="F:protein serine/threonine kinase activity"/>
    <property type="evidence" value="ECO:0007669"/>
    <property type="project" value="UniProtKB-KW"/>
</dbReference>
<reference evidence="13" key="1">
    <citation type="submission" date="2018-01" db="EMBL/GenBank/DDBJ databases">
        <authorList>
            <person name="Mao J.F."/>
        </authorList>
    </citation>
    <scope>NUCLEOTIDE SEQUENCE</scope>
    <source>
        <strain evidence="13">Huo1</strain>
        <tissue evidence="13">Leaf</tissue>
    </source>
</reference>
<feature type="compositionally biased region" description="Polar residues" evidence="11">
    <location>
        <begin position="927"/>
        <end position="942"/>
    </location>
</feature>
<evidence type="ECO:0000256" key="11">
    <source>
        <dbReference type="SAM" id="MobiDB-lite"/>
    </source>
</evidence>
<dbReference type="InterPro" id="IPR017441">
    <property type="entry name" value="Protein_kinase_ATP_BS"/>
</dbReference>
<dbReference type="InterPro" id="IPR008271">
    <property type="entry name" value="Ser/Thr_kinase_AS"/>
</dbReference>
<keyword evidence="3" id="KW-0723">Serine/threonine-protein kinase</keyword>
<dbReference type="GO" id="GO:0055028">
    <property type="term" value="C:cortical microtubule"/>
    <property type="evidence" value="ECO:0007669"/>
    <property type="project" value="TreeGrafter"/>
</dbReference>
<evidence type="ECO:0000256" key="2">
    <source>
        <dbReference type="ARBA" id="ARBA00012513"/>
    </source>
</evidence>
<feature type="region of interest" description="Disordered" evidence="11">
    <location>
        <begin position="705"/>
        <end position="729"/>
    </location>
</feature>
<evidence type="ECO:0000313" key="13">
    <source>
        <dbReference type="EMBL" id="KAG6432755.1"/>
    </source>
</evidence>
<dbReference type="PANTHER" id="PTHR43671:SF98">
    <property type="entry name" value="SERINE_THREONINE-PROTEIN KINASE NEK11"/>
    <property type="match status" value="1"/>
</dbReference>
<evidence type="ECO:0000256" key="10">
    <source>
        <dbReference type="PROSITE-ProRule" id="PRU10141"/>
    </source>
</evidence>
<feature type="region of interest" description="Disordered" evidence="11">
    <location>
        <begin position="389"/>
        <end position="508"/>
    </location>
</feature>
<accession>A0A8X8YMM2</accession>
<evidence type="ECO:0000256" key="7">
    <source>
        <dbReference type="ARBA" id="ARBA00022840"/>
    </source>
</evidence>
<dbReference type="PROSITE" id="PS00107">
    <property type="entry name" value="PROTEIN_KINASE_ATP"/>
    <property type="match status" value="1"/>
</dbReference>
<dbReference type="SMART" id="SM00220">
    <property type="entry name" value="S_TKc"/>
    <property type="match status" value="1"/>
</dbReference>
<dbReference type="FunFam" id="1.10.510.10:FF:000504">
    <property type="entry name" value="Serine/threonine-protein kinase Nek5"/>
    <property type="match status" value="1"/>
</dbReference>
<gene>
    <name evidence="13" type="ORF">SASPL_104342</name>
</gene>
<keyword evidence="6" id="KW-0418">Kinase</keyword>
<evidence type="ECO:0000256" key="8">
    <source>
        <dbReference type="ARBA" id="ARBA00047899"/>
    </source>
</evidence>
<feature type="region of interest" description="Disordered" evidence="11">
    <location>
        <begin position="597"/>
        <end position="637"/>
    </location>
</feature>
<dbReference type="AlphaFoldDB" id="A0A8X8YMM2"/>
<dbReference type="PROSITE" id="PS00108">
    <property type="entry name" value="PROTEIN_KINASE_ST"/>
    <property type="match status" value="1"/>
</dbReference>
<feature type="compositionally biased region" description="Basic and acidic residues" evidence="11">
    <location>
        <begin position="946"/>
        <end position="960"/>
    </location>
</feature>
<dbReference type="GO" id="GO:0007017">
    <property type="term" value="P:microtubule-based process"/>
    <property type="evidence" value="ECO:0007669"/>
    <property type="project" value="TreeGrafter"/>
</dbReference>
<feature type="compositionally biased region" description="Polar residues" evidence="11">
    <location>
        <begin position="608"/>
        <end position="619"/>
    </location>
</feature>
<keyword evidence="5 10" id="KW-0547">Nucleotide-binding</keyword>
<organism evidence="13">
    <name type="scientific">Salvia splendens</name>
    <name type="common">Scarlet sage</name>
    <dbReference type="NCBI Taxonomy" id="180675"/>
    <lineage>
        <taxon>Eukaryota</taxon>
        <taxon>Viridiplantae</taxon>
        <taxon>Streptophyta</taxon>
        <taxon>Embryophyta</taxon>
        <taxon>Tracheophyta</taxon>
        <taxon>Spermatophyta</taxon>
        <taxon>Magnoliopsida</taxon>
        <taxon>eudicotyledons</taxon>
        <taxon>Gunneridae</taxon>
        <taxon>Pentapetalae</taxon>
        <taxon>asterids</taxon>
        <taxon>lamiids</taxon>
        <taxon>Lamiales</taxon>
        <taxon>Lamiaceae</taxon>
        <taxon>Nepetoideae</taxon>
        <taxon>Mentheae</taxon>
        <taxon>Salviinae</taxon>
        <taxon>Salvia</taxon>
        <taxon>Salvia subgen. Calosphace</taxon>
        <taxon>core Calosphace</taxon>
    </lineage>
</organism>
<comment type="similarity">
    <text evidence="1">Belongs to the protein kinase superfamily. NEK Ser/Thr protein kinase family. NIMA subfamily.</text>
</comment>
<dbReference type="CDD" id="cd08215">
    <property type="entry name" value="STKc_Nek"/>
    <property type="match status" value="1"/>
</dbReference>
<evidence type="ECO:0000256" key="3">
    <source>
        <dbReference type="ARBA" id="ARBA00022527"/>
    </source>
</evidence>
<comment type="catalytic activity">
    <reaction evidence="9">
        <text>L-seryl-[protein] + ATP = O-phospho-L-seryl-[protein] + ADP + H(+)</text>
        <dbReference type="Rhea" id="RHEA:17989"/>
        <dbReference type="Rhea" id="RHEA-COMP:9863"/>
        <dbReference type="Rhea" id="RHEA-COMP:11604"/>
        <dbReference type="ChEBI" id="CHEBI:15378"/>
        <dbReference type="ChEBI" id="CHEBI:29999"/>
        <dbReference type="ChEBI" id="CHEBI:30616"/>
        <dbReference type="ChEBI" id="CHEBI:83421"/>
        <dbReference type="ChEBI" id="CHEBI:456216"/>
        <dbReference type="EC" id="2.7.11.1"/>
    </reaction>
</comment>
<protein>
    <recommendedName>
        <fullName evidence="2">non-specific serine/threonine protein kinase</fullName>
        <ecNumber evidence="2">2.7.11.1</ecNumber>
    </recommendedName>
</protein>
<comment type="catalytic activity">
    <reaction evidence="8">
        <text>L-threonyl-[protein] + ATP = O-phospho-L-threonyl-[protein] + ADP + H(+)</text>
        <dbReference type="Rhea" id="RHEA:46608"/>
        <dbReference type="Rhea" id="RHEA-COMP:11060"/>
        <dbReference type="Rhea" id="RHEA-COMP:11605"/>
        <dbReference type="ChEBI" id="CHEBI:15378"/>
        <dbReference type="ChEBI" id="CHEBI:30013"/>
        <dbReference type="ChEBI" id="CHEBI:30616"/>
        <dbReference type="ChEBI" id="CHEBI:61977"/>
        <dbReference type="ChEBI" id="CHEBI:456216"/>
        <dbReference type="EC" id="2.7.11.1"/>
    </reaction>
</comment>
<dbReference type="EC" id="2.7.11.1" evidence="2"/>
<comment type="caution">
    <text evidence="13">The sequence shown here is derived from an EMBL/GenBank/DDBJ whole genome shotgun (WGS) entry which is preliminary data.</text>
</comment>
<name>A0A8X8YMM2_SALSN</name>
<dbReference type="InterPro" id="IPR050660">
    <property type="entry name" value="NEK_Ser/Thr_kinase"/>
</dbReference>
<dbReference type="InterPro" id="IPR000719">
    <property type="entry name" value="Prot_kinase_dom"/>
</dbReference>
<feature type="domain" description="Protein kinase" evidence="12">
    <location>
        <begin position="55"/>
        <end position="309"/>
    </location>
</feature>
<evidence type="ECO:0000256" key="5">
    <source>
        <dbReference type="ARBA" id="ARBA00022741"/>
    </source>
</evidence>
<proteinExistence type="inferred from homology"/>
<feature type="region of interest" description="Disordered" evidence="11">
    <location>
        <begin position="328"/>
        <end position="359"/>
    </location>
</feature>
<dbReference type="PROSITE" id="PS50011">
    <property type="entry name" value="PROTEIN_KINASE_DOM"/>
    <property type="match status" value="1"/>
</dbReference>
<keyword evidence="4" id="KW-0808">Transferase</keyword>
<evidence type="ECO:0000256" key="4">
    <source>
        <dbReference type="ARBA" id="ARBA00022679"/>
    </source>
</evidence>
<evidence type="ECO:0000256" key="6">
    <source>
        <dbReference type="ARBA" id="ARBA00022777"/>
    </source>
</evidence>